<keyword evidence="3" id="KW-1185">Reference proteome</keyword>
<name>A0ABD1ZHH5_9MARC</name>
<proteinExistence type="predicted"/>
<evidence type="ECO:0000256" key="1">
    <source>
        <dbReference type="SAM" id="MobiDB-lite"/>
    </source>
</evidence>
<dbReference type="EMBL" id="JBHFFA010000001">
    <property type="protein sequence ID" value="KAL2650896.1"/>
    <property type="molecule type" value="Genomic_DNA"/>
</dbReference>
<dbReference type="Proteomes" id="UP001605036">
    <property type="component" value="Unassembled WGS sequence"/>
</dbReference>
<feature type="compositionally biased region" description="Polar residues" evidence="1">
    <location>
        <begin position="32"/>
        <end position="54"/>
    </location>
</feature>
<protein>
    <submittedName>
        <fullName evidence="2">Uncharacterized protein</fullName>
    </submittedName>
</protein>
<feature type="region of interest" description="Disordered" evidence="1">
    <location>
        <begin position="21"/>
        <end position="54"/>
    </location>
</feature>
<comment type="caution">
    <text evidence="2">The sequence shown here is derived from an EMBL/GenBank/DDBJ whole genome shotgun (WGS) entry which is preliminary data.</text>
</comment>
<gene>
    <name evidence="2" type="ORF">R1flu_019024</name>
</gene>
<reference evidence="2 3" key="1">
    <citation type="submission" date="2024-09" db="EMBL/GenBank/DDBJ databases">
        <title>Chromosome-scale assembly of Riccia fluitans.</title>
        <authorList>
            <person name="Paukszto L."/>
            <person name="Sawicki J."/>
            <person name="Karawczyk K."/>
            <person name="Piernik-Szablinska J."/>
            <person name="Szczecinska M."/>
            <person name="Mazdziarz M."/>
        </authorList>
    </citation>
    <scope>NUCLEOTIDE SEQUENCE [LARGE SCALE GENOMIC DNA]</scope>
    <source>
        <strain evidence="2">Rf_01</strain>
        <tissue evidence="2">Aerial parts of the thallus</tissue>
    </source>
</reference>
<organism evidence="2 3">
    <name type="scientific">Riccia fluitans</name>
    <dbReference type="NCBI Taxonomy" id="41844"/>
    <lineage>
        <taxon>Eukaryota</taxon>
        <taxon>Viridiplantae</taxon>
        <taxon>Streptophyta</taxon>
        <taxon>Embryophyta</taxon>
        <taxon>Marchantiophyta</taxon>
        <taxon>Marchantiopsida</taxon>
        <taxon>Marchantiidae</taxon>
        <taxon>Marchantiales</taxon>
        <taxon>Ricciaceae</taxon>
        <taxon>Riccia</taxon>
    </lineage>
</organism>
<evidence type="ECO:0000313" key="3">
    <source>
        <dbReference type="Proteomes" id="UP001605036"/>
    </source>
</evidence>
<evidence type="ECO:0000313" key="2">
    <source>
        <dbReference type="EMBL" id="KAL2650896.1"/>
    </source>
</evidence>
<sequence>MLRMSPAMVLWALRKEHFVVHQRKEDTKRQQQRGGSNQRVTQQAPPDNSPLEQSSCHCFSCGNEVVQPDVQRLEKQSLENVQAQGGNVTGVGISGRMF</sequence>
<dbReference type="AlphaFoldDB" id="A0ABD1ZHH5"/>
<accession>A0ABD1ZHH5</accession>